<sequence>MIIQRLIVLVLCFIVIDSNPIQQYIRKYDDRSRRSLDIRQWQFVDTLYKHFYKDDSYQNDGDREIRQAEASPEFGPVHGPISIEQLPAMLAARHVKRYPFSQDADPDIIGR</sequence>
<evidence type="ECO:0000256" key="1">
    <source>
        <dbReference type="SAM" id="SignalP"/>
    </source>
</evidence>
<reference evidence="2" key="1">
    <citation type="submission" date="2021-02" db="EMBL/GenBank/DDBJ databases">
        <authorList>
            <person name="Nowell W R."/>
        </authorList>
    </citation>
    <scope>NUCLEOTIDE SEQUENCE</scope>
</reference>
<dbReference type="AlphaFoldDB" id="A0A814CXS1"/>
<gene>
    <name evidence="2" type="ORF">QVE165_LOCUS11960</name>
</gene>
<feature type="chain" id="PRO_5032481052" evidence="1">
    <location>
        <begin position="19"/>
        <end position="111"/>
    </location>
</feature>
<keyword evidence="3" id="KW-1185">Reference proteome</keyword>
<keyword evidence="1" id="KW-0732">Signal</keyword>
<protein>
    <submittedName>
        <fullName evidence="2">Uncharacterized protein</fullName>
    </submittedName>
</protein>
<dbReference type="OrthoDB" id="9986046at2759"/>
<evidence type="ECO:0000313" key="3">
    <source>
        <dbReference type="Proteomes" id="UP000663832"/>
    </source>
</evidence>
<comment type="caution">
    <text evidence="2">The sequence shown here is derived from an EMBL/GenBank/DDBJ whole genome shotgun (WGS) entry which is preliminary data.</text>
</comment>
<evidence type="ECO:0000313" key="2">
    <source>
        <dbReference type="EMBL" id="CAF0946409.1"/>
    </source>
</evidence>
<accession>A0A814CXS1</accession>
<organism evidence="2 3">
    <name type="scientific">Adineta steineri</name>
    <dbReference type="NCBI Taxonomy" id="433720"/>
    <lineage>
        <taxon>Eukaryota</taxon>
        <taxon>Metazoa</taxon>
        <taxon>Spiralia</taxon>
        <taxon>Gnathifera</taxon>
        <taxon>Rotifera</taxon>
        <taxon>Eurotatoria</taxon>
        <taxon>Bdelloidea</taxon>
        <taxon>Adinetida</taxon>
        <taxon>Adinetidae</taxon>
        <taxon>Adineta</taxon>
    </lineage>
</organism>
<dbReference type="EMBL" id="CAJNOM010000058">
    <property type="protein sequence ID" value="CAF0946409.1"/>
    <property type="molecule type" value="Genomic_DNA"/>
</dbReference>
<dbReference type="Proteomes" id="UP000663832">
    <property type="component" value="Unassembled WGS sequence"/>
</dbReference>
<feature type="signal peptide" evidence="1">
    <location>
        <begin position="1"/>
        <end position="18"/>
    </location>
</feature>
<proteinExistence type="predicted"/>
<name>A0A814CXS1_9BILA</name>